<dbReference type="Pfam" id="PF19279">
    <property type="entry name" value="YegS_C"/>
    <property type="match status" value="1"/>
</dbReference>
<dbReference type="GO" id="GO:0008654">
    <property type="term" value="P:phospholipid biosynthetic process"/>
    <property type="evidence" value="ECO:0007669"/>
    <property type="project" value="UniProtKB-KW"/>
</dbReference>
<dbReference type="Proteomes" id="UP001240236">
    <property type="component" value="Unassembled WGS sequence"/>
</dbReference>
<dbReference type="SUPFAM" id="SSF111331">
    <property type="entry name" value="NAD kinase/diacylglycerol kinase-like"/>
    <property type="match status" value="1"/>
</dbReference>
<dbReference type="SMART" id="SM00046">
    <property type="entry name" value="DAGKc"/>
    <property type="match status" value="1"/>
</dbReference>
<reference evidence="11 12" key="1">
    <citation type="submission" date="2023-07" db="EMBL/GenBank/DDBJ databases">
        <title>Sequencing the genomes of 1000 actinobacteria strains.</title>
        <authorList>
            <person name="Klenk H.-P."/>
        </authorList>
    </citation>
    <scope>NUCLEOTIDE SEQUENCE [LARGE SCALE GENOMIC DNA]</scope>
    <source>
        <strain evidence="11 12">DSM 44709</strain>
    </source>
</reference>
<evidence type="ECO:0000256" key="5">
    <source>
        <dbReference type="ARBA" id="ARBA00022777"/>
    </source>
</evidence>
<name>A0AAE3W0T6_9ACTN</name>
<keyword evidence="7" id="KW-0444">Lipid biosynthesis</keyword>
<protein>
    <submittedName>
        <fullName evidence="11">Diacylglycerol kinase family enzyme</fullName>
    </submittedName>
</protein>
<evidence type="ECO:0000256" key="9">
    <source>
        <dbReference type="SAM" id="MobiDB-lite"/>
    </source>
</evidence>
<dbReference type="PANTHER" id="PTHR12358">
    <property type="entry name" value="SPHINGOSINE KINASE"/>
    <property type="match status" value="1"/>
</dbReference>
<comment type="similarity">
    <text evidence="2">Belongs to the diacylglycerol/lipid kinase family.</text>
</comment>
<dbReference type="Gene3D" id="3.40.50.10330">
    <property type="entry name" value="Probable inorganic polyphosphate/atp-NAD kinase, domain 1"/>
    <property type="match status" value="1"/>
</dbReference>
<dbReference type="InterPro" id="IPR050187">
    <property type="entry name" value="Lipid_Phosphate_FormReg"/>
</dbReference>
<evidence type="ECO:0000256" key="3">
    <source>
        <dbReference type="ARBA" id="ARBA00022679"/>
    </source>
</evidence>
<keyword evidence="8" id="KW-1208">Phospholipid metabolism</keyword>
<evidence type="ECO:0000256" key="6">
    <source>
        <dbReference type="ARBA" id="ARBA00022840"/>
    </source>
</evidence>
<evidence type="ECO:0000313" key="12">
    <source>
        <dbReference type="Proteomes" id="UP001240236"/>
    </source>
</evidence>
<accession>A0AAE3W0T6</accession>
<dbReference type="InterPro" id="IPR045540">
    <property type="entry name" value="YegS/DAGK_C"/>
</dbReference>
<dbReference type="InterPro" id="IPR001206">
    <property type="entry name" value="Diacylglycerol_kinase_cat_dom"/>
</dbReference>
<dbReference type="PANTHER" id="PTHR12358:SF54">
    <property type="entry name" value="SPHINGOSINE KINASE RELATED PROTEIN"/>
    <property type="match status" value="1"/>
</dbReference>
<dbReference type="EMBL" id="JAUSUZ010000001">
    <property type="protein sequence ID" value="MDQ0366832.1"/>
    <property type="molecule type" value="Genomic_DNA"/>
</dbReference>
<comment type="caution">
    <text evidence="11">The sequence shown here is derived from an EMBL/GenBank/DDBJ whole genome shotgun (WGS) entry which is preliminary data.</text>
</comment>
<proteinExistence type="inferred from homology"/>
<evidence type="ECO:0000256" key="2">
    <source>
        <dbReference type="ARBA" id="ARBA00005983"/>
    </source>
</evidence>
<dbReference type="GO" id="GO:0005524">
    <property type="term" value="F:ATP binding"/>
    <property type="evidence" value="ECO:0007669"/>
    <property type="project" value="UniProtKB-KW"/>
</dbReference>
<keyword evidence="3" id="KW-0808">Transferase</keyword>
<keyword evidence="5 11" id="KW-0418">Kinase</keyword>
<keyword evidence="4" id="KW-0547">Nucleotide-binding</keyword>
<dbReference type="InterPro" id="IPR016064">
    <property type="entry name" value="NAD/diacylglycerol_kinase_sf"/>
</dbReference>
<dbReference type="Pfam" id="PF00781">
    <property type="entry name" value="DAGK_cat"/>
    <property type="match status" value="1"/>
</dbReference>
<keyword evidence="7" id="KW-0594">Phospholipid biosynthesis</keyword>
<feature type="region of interest" description="Disordered" evidence="9">
    <location>
        <begin position="1"/>
        <end position="33"/>
    </location>
</feature>
<evidence type="ECO:0000256" key="7">
    <source>
        <dbReference type="ARBA" id="ARBA00023209"/>
    </source>
</evidence>
<dbReference type="AlphaFoldDB" id="A0AAE3W0T6"/>
<dbReference type="Gene3D" id="2.60.200.40">
    <property type="match status" value="1"/>
</dbReference>
<comment type="cofactor">
    <cofactor evidence="1">
        <name>Mg(2+)</name>
        <dbReference type="ChEBI" id="CHEBI:18420"/>
    </cofactor>
</comment>
<keyword evidence="6" id="KW-0067">ATP-binding</keyword>
<dbReference type="GO" id="GO:0016301">
    <property type="term" value="F:kinase activity"/>
    <property type="evidence" value="ECO:0007669"/>
    <property type="project" value="UniProtKB-KW"/>
</dbReference>
<evidence type="ECO:0000256" key="8">
    <source>
        <dbReference type="ARBA" id="ARBA00023264"/>
    </source>
</evidence>
<gene>
    <name evidence="11" type="ORF">J2S42_003501</name>
</gene>
<sequence>MIGRTSFPPHLGRIGRRRPRTHPDPVHTRRPGPLSAVIVNPAKVADLATLRRTITGTLAAAGWPAPLWLETTVDDPGAGQATAAVRDGAEIVLVCGGDGTVMACVTALAGTGVAMAVLPAGTGNLLAANLGLTGDLATALKVVLQGGRRHIDVGTAGDRSFAVMAGMGFDAHMLDATNATAKKHIGWLAYIGGALRHLRGRQMRLEITLDDRPPFHRRARSVIVGNVGRLQGGMRLLHDARPDDGLLDIAILSPSTLWHWAALGWGLLLRRRSVPRMEILTAARIDIRASRTQPRQLDGDLIAPGRRLLITVRPDALLLCVPQPASAPDLARGIGTAAAGAEGLREPVHS</sequence>
<dbReference type="PROSITE" id="PS50146">
    <property type="entry name" value="DAGK"/>
    <property type="match status" value="1"/>
</dbReference>
<keyword evidence="12" id="KW-1185">Reference proteome</keyword>
<evidence type="ECO:0000256" key="1">
    <source>
        <dbReference type="ARBA" id="ARBA00001946"/>
    </source>
</evidence>
<evidence type="ECO:0000313" key="11">
    <source>
        <dbReference type="EMBL" id="MDQ0366832.1"/>
    </source>
</evidence>
<evidence type="ECO:0000259" key="10">
    <source>
        <dbReference type="PROSITE" id="PS50146"/>
    </source>
</evidence>
<evidence type="ECO:0000256" key="4">
    <source>
        <dbReference type="ARBA" id="ARBA00022741"/>
    </source>
</evidence>
<keyword evidence="7" id="KW-0443">Lipid metabolism</keyword>
<feature type="domain" description="DAGKc" evidence="10">
    <location>
        <begin position="30"/>
        <end position="160"/>
    </location>
</feature>
<dbReference type="InterPro" id="IPR017438">
    <property type="entry name" value="ATP-NAD_kinase_N"/>
</dbReference>
<organism evidence="11 12">
    <name type="scientific">Catenuloplanes indicus</name>
    <dbReference type="NCBI Taxonomy" id="137267"/>
    <lineage>
        <taxon>Bacteria</taxon>
        <taxon>Bacillati</taxon>
        <taxon>Actinomycetota</taxon>
        <taxon>Actinomycetes</taxon>
        <taxon>Micromonosporales</taxon>
        <taxon>Micromonosporaceae</taxon>
        <taxon>Catenuloplanes</taxon>
    </lineage>
</organism>